<sequence length="301" mass="34289">MPLVDTENAFEAEASRSEALATIRSEQTRLQREIFLAYGAERQLRASKIVSRQQQARVTTVGQLLYIDLHPVKPKGISKEGKNDREYALIITDDATRFRAMICIAKKSDSSPTLQKWTKQFKDRTGYYPTEWRLNNAKGPSVPYAHEQNGVAEYSGHYIMQIARTMHIDAKARSQYRYLHHKSTDSLRGIYNPRTKKVSIHRDVVFWEPRSPQTYDGTSDIQIGEEIIDGPPPKKVEFSVGEPLFKSIRKAAESLAKKPDDQQHVSPGEEHFSEAGSIDTDEAELFYNTQEGTLEERLEAT</sequence>
<reference evidence="2" key="2">
    <citation type="journal article" date="2023" name="IMA Fungus">
        <title>Comparative genomic study of the Penicillium genus elucidates a diverse pangenome and 15 lateral gene transfer events.</title>
        <authorList>
            <person name="Petersen C."/>
            <person name="Sorensen T."/>
            <person name="Nielsen M.R."/>
            <person name="Sondergaard T.E."/>
            <person name="Sorensen J.L."/>
            <person name="Fitzpatrick D.A."/>
            <person name="Frisvad J.C."/>
            <person name="Nielsen K.L."/>
        </authorList>
    </citation>
    <scope>NUCLEOTIDE SEQUENCE</scope>
    <source>
        <strain evidence="2">IBT 3081</strain>
    </source>
</reference>
<feature type="region of interest" description="Disordered" evidence="1">
    <location>
        <begin position="253"/>
        <end position="301"/>
    </location>
</feature>
<proteinExistence type="predicted"/>
<keyword evidence="3" id="KW-1185">Reference proteome</keyword>
<name>A0A9W9VI86_9EURO</name>
<protein>
    <submittedName>
        <fullName evidence="2">Uncharacterized protein</fullName>
    </submittedName>
</protein>
<evidence type="ECO:0000313" key="2">
    <source>
        <dbReference type="EMBL" id="KAJ5382872.1"/>
    </source>
</evidence>
<organism evidence="2 3">
    <name type="scientific">Penicillium concentricum</name>
    <dbReference type="NCBI Taxonomy" id="293559"/>
    <lineage>
        <taxon>Eukaryota</taxon>
        <taxon>Fungi</taxon>
        <taxon>Dikarya</taxon>
        <taxon>Ascomycota</taxon>
        <taxon>Pezizomycotina</taxon>
        <taxon>Eurotiomycetes</taxon>
        <taxon>Eurotiomycetidae</taxon>
        <taxon>Eurotiales</taxon>
        <taxon>Aspergillaceae</taxon>
        <taxon>Penicillium</taxon>
    </lineage>
</organism>
<gene>
    <name evidence="2" type="ORF">N7517_000783</name>
</gene>
<dbReference type="RefSeq" id="XP_056582648.1">
    <property type="nucleotide sequence ID" value="XM_056718513.1"/>
</dbReference>
<dbReference type="OrthoDB" id="4369929at2759"/>
<dbReference type="InterPro" id="IPR012337">
    <property type="entry name" value="RNaseH-like_sf"/>
</dbReference>
<dbReference type="EMBL" id="JAPZBT010000001">
    <property type="protein sequence ID" value="KAJ5382872.1"/>
    <property type="molecule type" value="Genomic_DNA"/>
</dbReference>
<dbReference type="Proteomes" id="UP001147752">
    <property type="component" value="Unassembled WGS sequence"/>
</dbReference>
<accession>A0A9W9VI86</accession>
<dbReference type="SUPFAM" id="SSF53098">
    <property type="entry name" value="Ribonuclease H-like"/>
    <property type="match status" value="1"/>
</dbReference>
<dbReference type="GeneID" id="81457696"/>
<feature type="compositionally biased region" description="Basic and acidic residues" evidence="1">
    <location>
        <begin position="253"/>
        <end position="273"/>
    </location>
</feature>
<evidence type="ECO:0000313" key="3">
    <source>
        <dbReference type="Proteomes" id="UP001147752"/>
    </source>
</evidence>
<evidence type="ECO:0000256" key="1">
    <source>
        <dbReference type="SAM" id="MobiDB-lite"/>
    </source>
</evidence>
<comment type="caution">
    <text evidence="2">The sequence shown here is derived from an EMBL/GenBank/DDBJ whole genome shotgun (WGS) entry which is preliminary data.</text>
</comment>
<reference evidence="2" key="1">
    <citation type="submission" date="2022-12" db="EMBL/GenBank/DDBJ databases">
        <authorList>
            <person name="Petersen C."/>
        </authorList>
    </citation>
    <scope>NUCLEOTIDE SEQUENCE</scope>
    <source>
        <strain evidence="2">IBT 3081</strain>
    </source>
</reference>
<dbReference type="AlphaFoldDB" id="A0A9W9VI86"/>